<proteinExistence type="predicted"/>
<gene>
    <name evidence="1" type="ORF">WH070310_007</name>
</gene>
<dbReference type="EMBL" id="KX349327">
    <property type="protein sequence ID" value="AOO19357.1"/>
    <property type="molecule type" value="Genomic_DNA"/>
</dbReference>
<protein>
    <submittedName>
        <fullName evidence="1">Baseplate tail tube cap</fullName>
    </submittedName>
</protein>
<dbReference type="Proteomes" id="UP000224393">
    <property type="component" value="Segment"/>
</dbReference>
<accession>A0A1D7T037</accession>
<organism evidence="1 2">
    <name type="scientific">Cyanophage S-RIM12_WH_07_0310</name>
    <dbReference type="NCBI Taxonomy" id="2928624"/>
    <lineage>
        <taxon>Viruses</taxon>
        <taxon>Duplodnaviria</taxon>
        <taxon>Heunggongvirae</taxon>
        <taxon>Uroviricota</taxon>
        <taxon>Caudoviricetes</taxon>
        <taxon>Pantevenvirales</taxon>
        <taxon>Kyanoviridae</taxon>
        <taxon>Brizovirus</taxon>
        <taxon>Brizovirus rhodeisland06</taxon>
    </lineage>
</organism>
<name>A0A1D7T037_9CAUD</name>
<evidence type="ECO:0000313" key="2">
    <source>
        <dbReference type="Proteomes" id="UP000224393"/>
    </source>
</evidence>
<evidence type="ECO:0000313" key="1">
    <source>
        <dbReference type="EMBL" id="AOO19357.1"/>
    </source>
</evidence>
<sequence>MTIYRYPLQAPEERGSASTADGATEAIDYACFQRTSVKYDDKGFRGYSLPGSNAVKRELNGDRVYLAMPKGLQTSYTPSYRQIELGAAGAAAIQAVGSGSTSTEDMAQLLSDTAGAVLPEFASGAFAGAINSAAQMGGLQGGVDANSLQALTRGRVFNPFKENVFSGINFRTHTFSFKLVARSAKEAKEMQSILNYFKEGSVPNIGSSDDTTDGGKKIEGLTRSLSGNRFFTVPDSFNIKFIRLKPDGSADAEGNKDFMHFKIHPSVCTNIQVNYTPDGQYTSFKSPDGDASKSIQVPAINLALTFTETKLITTVDINQGF</sequence>
<reference evidence="1 2" key="1">
    <citation type="journal article" date="2016" name="Environ. Microbiol.">
        <title>Genomic diversification of marine cyanophages into stable ecotypes.</title>
        <authorList>
            <person name="Marston M.F."/>
            <person name="Martiny J.B."/>
        </authorList>
    </citation>
    <scope>NUCLEOTIDE SEQUENCE [LARGE SCALE GENOMIC DNA]</scope>
    <source>
        <strain evidence="1">WH_07_0310</strain>
    </source>
</reference>